<evidence type="ECO:0000256" key="6">
    <source>
        <dbReference type="SAM" id="MobiDB-lite"/>
    </source>
</evidence>
<gene>
    <name evidence="8" type="primary">nagZ</name>
    <name evidence="8" type="ORF">E2980_01440</name>
</gene>
<keyword evidence="9" id="KW-1185">Reference proteome</keyword>
<dbReference type="InterPro" id="IPR017853">
    <property type="entry name" value="GH"/>
</dbReference>
<keyword evidence="4 8" id="KW-0378">Hydrolase</keyword>
<feature type="region of interest" description="Disordered" evidence="6">
    <location>
        <begin position="33"/>
        <end position="72"/>
    </location>
</feature>
<evidence type="ECO:0000256" key="4">
    <source>
        <dbReference type="ARBA" id="ARBA00022801"/>
    </source>
</evidence>
<dbReference type="OrthoDB" id="9805821at2"/>
<evidence type="ECO:0000256" key="3">
    <source>
        <dbReference type="ARBA" id="ARBA00012663"/>
    </source>
</evidence>
<dbReference type="PANTHER" id="PTHR30480:SF13">
    <property type="entry name" value="BETA-HEXOSAMINIDASE"/>
    <property type="match status" value="1"/>
</dbReference>
<sequence length="437" mass="46466">MRHKVARCLGGLGISLILLLSLGCGLWRGGNAAEGSPTATPLPTATSSPTAIPPETPPSPTPTPTATPTPSEEDEIGNLLGGMTLEQKIGQMILAGVEGTSIDTATKKMISDQHVGGIILYKNNFSGLSGSVRFVNALKKANEGNPAPLFISVDQEGGKVSRLPKDFVSIPDAAKVGRTGNAELAKEMGSLLSKELKLMGFNVDFAPVLDINSNPKNPVIGNRSFGSTAKLVTKMGIAEMIGLREGGTIAVVKHFPGHGDTAVDSHLDLPVVNKTTEQLGKMEWIPFRSAIENGADAVMIAHILFPKIDPDAPASFSKVIIGEQLRGTLGYDGVVITDDMTMGAIADNYGIEDAAALSVEAGSDIILVAHGYDTEKKVFDKLMQAVKSGRIEESRIDQSVRRILALKLKYELSDKMIPIPTIGDLPNEEIRQWLEKL</sequence>
<dbReference type="PANTHER" id="PTHR30480">
    <property type="entry name" value="BETA-HEXOSAMINIDASE-RELATED"/>
    <property type="match status" value="1"/>
</dbReference>
<dbReference type="EC" id="3.2.1.52" evidence="3"/>
<dbReference type="InterPro" id="IPR001764">
    <property type="entry name" value="Glyco_hydro_3_N"/>
</dbReference>
<feature type="compositionally biased region" description="Pro residues" evidence="6">
    <location>
        <begin position="51"/>
        <end position="67"/>
    </location>
</feature>
<dbReference type="InterPro" id="IPR036962">
    <property type="entry name" value="Glyco_hydro_3_N_sf"/>
</dbReference>
<comment type="similarity">
    <text evidence="2">Belongs to the glycosyl hydrolase 3 family.</text>
</comment>
<dbReference type="SUPFAM" id="SSF51445">
    <property type="entry name" value="(Trans)glycosidases"/>
    <property type="match status" value="1"/>
</dbReference>
<dbReference type="Proteomes" id="UP000297900">
    <property type="component" value="Unassembled WGS sequence"/>
</dbReference>
<name>A0A4Y8M6Z4_9BACL</name>
<comment type="caution">
    <text evidence="8">The sequence shown here is derived from an EMBL/GenBank/DDBJ whole genome shotgun (WGS) entry which is preliminary data.</text>
</comment>
<dbReference type="AlphaFoldDB" id="A0A4Y8M6Z4"/>
<evidence type="ECO:0000256" key="1">
    <source>
        <dbReference type="ARBA" id="ARBA00001231"/>
    </source>
</evidence>
<evidence type="ECO:0000259" key="7">
    <source>
        <dbReference type="Pfam" id="PF00933"/>
    </source>
</evidence>
<reference evidence="8 9" key="1">
    <citation type="submission" date="2019-03" db="EMBL/GenBank/DDBJ databases">
        <title>Cohnella endophytica sp. nov., a novel endophytic bacterium isolated from bark of Sonneratia apetala.</title>
        <authorList>
            <person name="Tuo L."/>
        </authorList>
    </citation>
    <scope>NUCLEOTIDE SEQUENCE [LARGE SCALE GENOMIC DNA]</scope>
    <source>
        <strain evidence="8 9">CCTCC AB 208254</strain>
    </source>
</reference>
<dbReference type="Pfam" id="PF00933">
    <property type="entry name" value="Glyco_hydro_3"/>
    <property type="match status" value="1"/>
</dbReference>
<evidence type="ECO:0000256" key="2">
    <source>
        <dbReference type="ARBA" id="ARBA00005336"/>
    </source>
</evidence>
<dbReference type="Gene3D" id="3.20.20.300">
    <property type="entry name" value="Glycoside hydrolase, family 3, N-terminal domain"/>
    <property type="match status" value="1"/>
</dbReference>
<accession>A0A4Y8M6Z4</accession>
<dbReference type="GO" id="GO:0004563">
    <property type="term" value="F:beta-N-acetylhexosaminidase activity"/>
    <property type="evidence" value="ECO:0007669"/>
    <property type="project" value="UniProtKB-EC"/>
</dbReference>
<dbReference type="NCBIfam" id="NF003740">
    <property type="entry name" value="PRK05337.1"/>
    <property type="match status" value="1"/>
</dbReference>
<organism evidence="8 9">
    <name type="scientific">Cohnella luojiensis</name>
    <dbReference type="NCBI Taxonomy" id="652876"/>
    <lineage>
        <taxon>Bacteria</taxon>
        <taxon>Bacillati</taxon>
        <taxon>Bacillota</taxon>
        <taxon>Bacilli</taxon>
        <taxon>Bacillales</taxon>
        <taxon>Paenibacillaceae</taxon>
        <taxon>Cohnella</taxon>
    </lineage>
</organism>
<feature type="domain" description="Glycoside hydrolase family 3 N-terminal" evidence="7">
    <location>
        <begin position="84"/>
        <end position="405"/>
    </location>
</feature>
<comment type="catalytic activity">
    <reaction evidence="1">
        <text>Hydrolysis of terminal non-reducing N-acetyl-D-hexosamine residues in N-acetyl-beta-D-hexosaminides.</text>
        <dbReference type="EC" id="3.2.1.52"/>
    </reaction>
</comment>
<protein>
    <recommendedName>
        <fullName evidence="3">beta-N-acetylhexosaminidase</fullName>
        <ecNumber evidence="3">3.2.1.52</ecNumber>
    </recommendedName>
</protein>
<dbReference type="InterPro" id="IPR050226">
    <property type="entry name" value="NagZ_Beta-hexosaminidase"/>
</dbReference>
<dbReference type="RefSeq" id="WP_135150334.1">
    <property type="nucleotide sequence ID" value="NZ_SOMN01000001.1"/>
</dbReference>
<dbReference type="PROSITE" id="PS51257">
    <property type="entry name" value="PROKAR_LIPOPROTEIN"/>
    <property type="match status" value="1"/>
</dbReference>
<proteinExistence type="inferred from homology"/>
<dbReference type="GO" id="GO:0009254">
    <property type="term" value="P:peptidoglycan turnover"/>
    <property type="evidence" value="ECO:0007669"/>
    <property type="project" value="TreeGrafter"/>
</dbReference>
<evidence type="ECO:0000256" key="5">
    <source>
        <dbReference type="ARBA" id="ARBA00023295"/>
    </source>
</evidence>
<evidence type="ECO:0000313" key="8">
    <source>
        <dbReference type="EMBL" id="TFE31766.1"/>
    </source>
</evidence>
<dbReference type="GO" id="GO:0005975">
    <property type="term" value="P:carbohydrate metabolic process"/>
    <property type="evidence" value="ECO:0007669"/>
    <property type="project" value="InterPro"/>
</dbReference>
<feature type="compositionally biased region" description="Low complexity" evidence="6">
    <location>
        <begin position="36"/>
        <end position="50"/>
    </location>
</feature>
<evidence type="ECO:0000313" key="9">
    <source>
        <dbReference type="Proteomes" id="UP000297900"/>
    </source>
</evidence>
<dbReference type="EMBL" id="SOMN01000001">
    <property type="protein sequence ID" value="TFE31766.1"/>
    <property type="molecule type" value="Genomic_DNA"/>
</dbReference>
<keyword evidence="5 8" id="KW-0326">Glycosidase</keyword>